<dbReference type="EMBL" id="JAQQAF010000008">
    <property type="protein sequence ID" value="KAJ8464421.1"/>
    <property type="molecule type" value="Genomic_DNA"/>
</dbReference>
<dbReference type="CDD" id="cd00303">
    <property type="entry name" value="retropepsin_like"/>
    <property type="match status" value="1"/>
</dbReference>
<feature type="region of interest" description="Disordered" evidence="1">
    <location>
        <begin position="374"/>
        <end position="417"/>
    </location>
</feature>
<evidence type="ECO:0000313" key="4">
    <source>
        <dbReference type="Proteomes" id="UP001222027"/>
    </source>
</evidence>
<feature type="compositionally biased region" description="Basic and acidic residues" evidence="1">
    <location>
        <begin position="11"/>
        <end position="25"/>
    </location>
</feature>
<proteinExistence type="predicted"/>
<accession>A0AAV8Q4I0</accession>
<feature type="region of interest" description="Disordered" evidence="1">
    <location>
        <begin position="1"/>
        <end position="54"/>
    </location>
</feature>
<comment type="caution">
    <text evidence="3">The sequence shown here is derived from an EMBL/GenBank/DDBJ whole genome shotgun (WGS) entry which is preliminary data.</text>
</comment>
<dbReference type="Gene3D" id="3.10.10.10">
    <property type="entry name" value="HIV Type 1 Reverse Transcriptase, subunit A, domain 1"/>
    <property type="match status" value="1"/>
</dbReference>
<evidence type="ECO:0000313" key="3">
    <source>
        <dbReference type="EMBL" id="KAJ8464421.1"/>
    </source>
</evidence>
<protein>
    <recommendedName>
        <fullName evidence="2">Retrotransposon gag domain-containing protein</fullName>
    </recommendedName>
</protein>
<name>A0AAV8Q4I0_ENSVE</name>
<dbReference type="SUPFAM" id="SSF50630">
    <property type="entry name" value="Acid proteases"/>
    <property type="match status" value="1"/>
</dbReference>
<dbReference type="InterPro" id="IPR021109">
    <property type="entry name" value="Peptidase_aspartic_dom_sf"/>
</dbReference>
<keyword evidence="4" id="KW-1185">Reference proteome</keyword>
<feature type="region of interest" description="Disordered" evidence="1">
    <location>
        <begin position="486"/>
        <end position="507"/>
    </location>
</feature>
<feature type="region of interest" description="Disordered" evidence="1">
    <location>
        <begin position="94"/>
        <end position="161"/>
    </location>
</feature>
<sequence length="854" mass="95618">MSPERPLADSGTERRTESDHPRLAEEAPAPMPTPNHFWRMMTDPRFPSPASNPAPPMVTTEAFLGLTSQVQALAGMVQTIIPYLPQLLHSAAHQSAPPQVESPTAPGWGIPPVTEVPPPRATEAPPPRVPASPTSTPTRSQSRSHNPAPTEPDPDILSTDSTDSLREQVRRVHQRLDEVQKEVFRSKDEVGESSKGGSPFTPEIHSRPLPPTFRLPALEPYDGSGDPVEHVATFRAQMALYDTSEALMCRAFPTTLRGSARTWYARLKPASIPSFDVLAKEFESNFLASACPRPTTASLLGMAQGSDEPLSQFVRRFTSQVQGIPDLHPSLAIQVFLTGLKPSRFFWSLIERPPTSLPEMLQRAHQYMAAEALIADKRDETKRPRGEQSRGQSTPPPKKREDRSGLLPARPPPIPLNSTRTKIFFQIREKGLLKAPSPMKSHPERCDKRRHCRFHREYGHDTEECRDLQYQIEDLIRRGHLRRYVREQPPLSDGRPSRDLSPRPQGPVEKQIDVIFGDPASGDNSSLARKLYARSEAGKRSLKRSLHHEELDVTFRSQDEGQSSHDDALVISIRMANAYVKRVMIDTESSVDILYFNTFQRLGLTDLDLTPLTSTLTGFTGDSISPMGTTTIPVTFGGETRSKTLMVSFMVVRLPFAYNAIIGRPTLNRLRAVVSTYHRILKFPTRAGVGEVRSDPKESRQCYLTVTTLCKKPRAEPIDSTPPDPVEDARDAHSAEKILELPLDPSRMGKLIKVGSELTENQQVQLIDFLRRNDDVFAWTPNDMPGVDPEIAQHYLNISPNARLMKQRPRKFAPDRQKAIEDEVTRLLDARLVEEVKYPTWLSNVVLVKKANGN</sequence>
<dbReference type="Pfam" id="PF03732">
    <property type="entry name" value="Retrotrans_gag"/>
    <property type="match status" value="1"/>
</dbReference>
<feature type="domain" description="Retrotransposon gag" evidence="2">
    <location>
        <begin position="251"/>
        <end position="342"/>
    </location>
</feature>
<dbReference type="PANTHER" id="PTHR33223">
    <property type="entry name" value="CCHC-TYPE DOMAIN-CONTAINING PROTEIN"/>
    <property type="match status" value="1"/>
</dbReference>
<feature type="compositionally biased region" description="Basic and acidic residues" evidence="1">
    <location>
        <begin position="374"/>
        <end position="388"/>
    </location>
</feature>
<gene>
    <name evidence="3" type="ORF">OPV22_026973</name>
</gene>
<dbReference type="InterPro" id="IPR005162">
    <property type="entry name" value="Retrotrans_gag_dom"/>
</dbReference>
<feature type="compositionally biased region" description="Pro residues" evidence="1">
    <location>
        <begin position="114"/>
        <end position="130"/>
    </location>
</feature>
<evidence type="ECO:0000256" key="1">
    <source>
        <dbReference type="SAM" id="MobiDB-lite"/>
    </source>
</evidence>
<dbReference type="Proteomes" id="UP001222027">
    <property type="component" value="Unassembled WGS sequence"/>
</dbReference>
<feature type="compositionally biased region" description="Basic and acidic residues" evidence="1">
    <location>
        <begin position="180"/>
        <end position="192"/>
    </location>
</feature>
<dbReference type="AlphaFoldDB" id="A0AAV8Q4I0"/>
<dbReference type="Gene3D" id="2.40.70.10">
    <property type="entry name" value="Acid Proteases"/>
    <property type="match status" value="1"/>
</dbReference>
<feature type="region of interest" description="Disordered" evidence="1">
    <location>
        <begin position="180"/>
        <end position="218"/>
    </location>
</feature>
<feature type="compositionally biased region" description="Low complexity" evidence="1">
    <location>
        <begin position="131"/>
        <end position="144"/>
    </location>
</feature>
<reference evidence="3 4" key="1">
    <citation type="submission" date="2022-12" db="EMBL/GenBank/DDBJ databases">
        <title>Chromosome-scale assembly of the Ensete ventricosum genome.</title>
        <authorList>
            <person name="Dussert Y."/>
            <person name="Stocks J."/>
            <person name="Wendawek A."/>
            <person name="Woldeyes F."/>
            <person name="Nichols R.A."/>
            <person name="Borrell J.S."/>
        </authorList>
    </citation>
    <scope>NUCLEOTIDE SEQUENCE [LARGE SCALE GENOMIC DNA]</scope>
    <source>
        <strain evidence="4">cv. Maze</strain>
        <tissue evidence="3">Seeds</tissue>
    </source>
</reference>
<dbReference type="PANTHER" id="PTHR33223:SF10">
    <property type="entry name" value="AMINOTRANSFERASE-LIKE PLANT MOBILE DOMAIN-CONTAINING PROTEIN"/>
    <property type="match status" value="1"/>
</dbReference>
<organism evidence="3 4">
    <name type="scientific">Ensete ventricosum</name>
    <name type="common">Abyssinian banana</name>
    <name type="synonym">Musa ensete</name>
    <dbReference type="NCBI Taxonomy" id="4639"/>
    <lineage>
        <taxon>Eukaryota</taxon>
        <taxon>Viridiplantae</taxon>
        <taxon>Streptophyta</taxon>
        <taxon>Embryophyta</taxon>
        <taxon>Tracheophyta</taxon>
        <taxon>Spermatophyta</taxon>
        <taxon>Magnoliopsida</taxon>
        <taxon>Liliopsida</taxon>
        <taxon>Zingiberales</taxon>
        <taxon>Musaceae</taxon>
        <taxon>Ensete</taxon>
    </lineage>
</organism>
<dbReference type="InterPro" id="IPR043502">
    <property type="entry name" value="DNA/RNA_pol_sf"/>
</dbReference>
<evidence type="ECO:0000259" key="2">
    <source>
        <dbReference type="Pfam" id="PF03732"/>
    </source>
</evidence>
<dbReference type="SUPFAM" id="SSF56672">
    <property type="entry name" value="DNA/RNA polymerases"/>
    <property type="match status" value="1"/>
</dbReference>